<evidence type="ECO:0000313" key="7">
    <source>
        <dbReference type="EMBL" id="CAH2016514.1"/>
    </source>
</evidence>
<name>A0A9P0M5P2_ACAOB</name>
<dbReference type="InterPro" id="IPR003439">
    <property type="entry name" value="ABC_transporter-like_ATP-bd"/>
</dbReference>
<comment type="subcellular location">
    <subcellularLocation>
        <location evidence="1">Membrane</location>
        <topology evidence="1">Multi-pass membrane protein</topology>
    </subcellularLocation>
</comment>
<dbReference type="SUPFAM" id="SSF52540">
    <property type="entry name" value="P-loop containing nucleoside triphosphate hydrolases"/>
    <property type="match status" value="1"/>
</dbReference>
<evidence type="ECO:0000256" key="4">
    <source>
        <dbReference type="ARBA" id="ARBA00022840"/>
    </source>
</evidence>
<gene>
    <name evidence="6" type="ORF">ACAOBT_LOCUS28543</name>
    <name evidence="7" type="ORF">ACAOBT_LOCUS35419</name>
</gene>
<dbReference type="EMBL" id="CAKOFQ010008924">
    <property type="protein sequence ID" value="CAH2016514.1"/>
    <property type="molecule type" value="Genomic_DNA"/>
</dbReference>
<accession>A0A9P0M5P2</accession>
<sequence>MSYFNILSQTMSTMWVRGISEVAELLVAIRRLQSFMLNEEFIEHNKPQNNNGADIRAIDSRDALNIKGLTAYWSTGSSDLALKNISLNVKKRQLLGIIGPVGSGKSSLLQTILGTI</sequence>
<dbReference type="AlphaFoldDB" id="A0A9P0M5P2"/>
<evidence type="ECO:0000313" key="6">
    <source>
        <dbReference type="EMBL" id="CAH2005451.1"/>
    </source>
</evidence>
<dbReference type="EMBL" id="CAKOFQ010007639">
    <property type="protein sequence ID" value="CAH2005451.1"/>
    <property type="molecule type" value="Genomic_DNA"/>
</dbReference>
<evidence type="ECO:0000256" key="2">
    <source>
        <dbReference type="ARBA" id="ARBA00009726"/>
    </source>
</evidence>
<keyword evidence="4" id="KW-0067">ATP-binding</keyword>
<keyword evidence="8" id="KW-1185">Reference proteome</keyword>
<evidence type="ECO:0000313" key="8">
    <source>
        <dbReference type="Proteomes" id="UP001152888"/>
    </source>
</evidence>
<organism evidence="6 8">
    <name type="scientific">Acanthoscelides obtectus</name>
    <name type="common">Bean weevil</name>
    <name type="synonym">Bruchus obtectus</name>
    <dbReference type="NCBI Taxonomy" id="200917"/>
    <lineage>
        <taxon>Eukaryota</taxon>
        <taxon>Metazoa</taxon>
        <taxon>Ecdysozoa</taxon>
        <taxon>Arthropoda</taxon>
        <taxon>Hexapoda</taxon>
        <taxon>Insecta</taxon>
        <taxon>Pterygota</taxon>
        <taxon>Neoptera</taxon>
        <taxon>Endopterygota</taxon>
        <taxon>Coleoptera</taxon>
        <taxon>Polyphaga</taxon>
        <taxon>Cucujiformia</taxon>
        <taxon>Chrysomeloidea</taxon>
        <taxon>Chrysomelidae</taxon>
        <taxon>Bruchinae</taxon>
        <taxon>Bruchini</taxon>
        <taxon>Acanthoscelides</taxon>
    </lineage>
</organism>
<dbReference type="Gene3D" id="3.40.50.300">
    <property type="entry name" value="P-loop containing nucleotide triphosphate hydrolases"/>
    <property type="match status" value="1"/>
</dbReference>
<dbReference type="GO" id="GO:0042626">
    <property type="term" value="F:ATPase-coupled transmembrane transporter activity"/>
    <property type="evidence" value="ECO:0007669"/>
    <property type="project" value="TreeGrafter"/>
</dbReference>
<dbReference type="OrthoDB" id="6500128at2759"/>
<dbReference type="Pfam" id="PF00005">
    <property type="entry name" value="ABC_tran"/>
    <property type="match status" value="1"/>
</dbReference>
<keyword evidence="3" id="KW-0547">Nucleotide-binding</keyword>
<dbReference type="GO" id="GO:0016020">
    <property type="term" value="C:membrane"/>
    <property type="evidence" value="ECO:0007669"/>
    <property type="project" value="UniProtKB-SubCell"/>
</dbReference>
<comment type="similarity">
    <text evidence="2">Belongs to the ABC transporter superfamily. ABCC family. Conjugate transporter (TC 3.A.1.208) subfamily.</text>
</comment>
<reference evidence="6" key="1">
    <citation type="submission" date="2022-03" db="EMBL/GenBank/DDBJ databases">
        <authorList>
            <person name="Sayadi A."/>
        </authorList>
    </citation>
    <scope>NUCLEOTIDE SEQUENCE</scope>
</reference>
<dbReference type="PANTHER" id="PTHR24223:SF456">
    <property type="entry name" value="MULTIDRUG RESISTANCE-ASSOCIATED PROTEIN LETHAL(2)03659"/>
    <property type="match status" value="1"/>
</dbReference>
<dbReference type="GO" id="GO:0016887">
    <property type="term" value="F:ATP hydrolysis activity"/>
    <property type="evidence" value="ECO:0007669"/>
    <property type="project" value="InterPro"/>
</dbReference>
<dbReference type="Proteomes" id="UP001152888">
    <property type="component" value="Unassembled WGS sequence"/>
</dbReference>
<proteinExistence type="inferred from homology"/>
<feature type="domain" description="ABC transporter" evidence="5">
    <location>
        <begin position="82"/>
        <end position="115"/>
    </location>
</feature>
<dbReference type="InterPro" id="IPR027417">
    <property type="entry name" value="P-loop_NTPase"/>
</dbReference>
<evidence type="ECO:0000259" key="5">
    <source>
        <dbReference type="Pfam" id="PF00005"/>
    </source>
</evidence>
<comment type="caution">
    <text evidence="6">The sequence shown here is derived from an EMBL/GenBank/DDBJ whole genome shotgun (WGS) entry which is preliminary data.</text>
</comment>
<evidence type="ECO:0000256" key="3">
    <source>
        <dbReference type="ARBA" id="ARBA00022741"/>
    </source>
</evidence>
<dbReference type="PANTHER" id="PTHR24223">
    <property type="entry name" value="ATP-BINDING CASSETTE SUB-FAMILY C"/>
    <property type="match status" value="1"/>
</dbReference>
<protein>
    <recommendedName>
        <fullName evidence="5">ABC transporter domain-containing protein</fullName>
    </recommendedName>
</protein>
<dbReference type="InterPro" id="IPR050173">
    <property type="entry name" value="ABC_transporter_C-like"/>
</dbReference>
<dbReference type="GO" id="GO:0005524">
    <property type="term" value="F:ATP binding"/>
    <property type="evidence" value="ECO:0007669"/>
    <property type="project" value="UniProtKB-KW"/>
</dbReference>
<evidence type="ECO:0000256" key="1">
    <source>
        <dbReference type="ARBA" id="ARBA00004141"/>
    </source>
</evidence>